<dbReference type="Pfam" id="PF04299">
    <property type="entry name" value="FMN_bind_2"/>
    <property type="match status" value="1"/>
</dbReference>
<evidence type="ECO:0000313" key="1">
    <source>
        <dbReference type="EMBL" id="ABF42642.1"/>
    </source>
</evidence>
<proteinExistence type="predicted"/>
<dbReference type="EMBL" id="CP000360">
    <property type="protein sequence ID" value="ABF42642.1"/>
    <property type="molecule type" value="Genomic_DNA"/>
</dbReference>
<dbReference type="PIRSF" id="PIRSF010372">
    <property type="entry name" value="PaiB"/>
    <property type="match status" value="1"/>
</dbReference>
<organism evidence="1 2">
    <name type="scientific">Koribacter versatilis (strain Ellin345)</name>
    <dbReference type="NCBI Taxonomy" id="204669"/>
    <lineage>
        <taxon>Bacteria</taxon>
        <taxon>Pseudomonadati</taxon>
        <taxon>Acidobacteriota</taxon>
        <taxon>Terriglobia</taxon>
        <taxon>Terriglobales</taxon>
        <taxon>Candidatus Korobacteraceae</taxon>
        <taxon>Candidatus Korobacter</taxon>
    </lineage>
</organism>
<dbReference type="STRING" id="204669.Acid345_3641"/>
<name>Q1IKF8_KORVE</name>
<keyword evidence="2" id="KW-1185">Reference proteome</keyword>
<dbReference type="eggNOG" id="COG2808">
    <property type="taxonomic scope" value="Bacteria"/>
</dbReference>
<dbReference type="EnsemblBacteria" id="ABF42642">
    <property type="protein sequence ID" value="ABF42642"/>
    <property type="gene ID" value="Acid345_3641"/>
</dbReference>
<reference evidence="1 2" key="1">
    <citation type="journal article" date="2009" name="Appl. Environ. Microbiol.">
        <title>Three genomes from the phylum Acidobacteria provide insight into the lifestyles of these microorganisms in soils.</title>
        <authorList>
            <person name="Ward N.L."/>
            <person name="Challacombe J.F."/>
            <person name="Janssen P.H."/>
            <person name="Henrissat B."/>
            <person name="Coutinho P.M."/>
            <person name="Wu M."/>
            <person name="Xie G."/>
            <person name="Haft D.H."/>
            <person name="Sait M."/>
            <person name="Badger J."/>
            <person name="Barabote R.D."/>
            <person name="Bradley B."/>
            <person name="Brettin T.S."/>
            <person name="Brinkac L.M."/>
            <person name="Bruce D."/>
            <person name="Creasy T."/>
            <person name="Daugherty S.C."/>
            <person name="Davidsen T.M."/>
            <person name="DeBoy R.T."/>
            <person name="Detter J.C."/>
            <person name="Dodson R.J."/>
            <person name="Durkin A.S."/>
            <person name="Ganapathy A."/>
            <person name="Gwinn-Giglio M."/>
            <person name="Han C.S."/>
            <person name="Khouri H."/>
            <person name="Kiss H."/>
            <person name="Kothari S.P."/>
            <person name="Madupu R."/>
            <person name="Nelson K.E."/>
            <person name="Nelson W.C."/>
            <person name="Paulsen I."/>
            <person name="Penn K."/>
            <person name="Ren Q."/>
            <person name="Rosovitz M.J."/>
            <person name="Selengut J.D."/>
            <person name="Shrivastava S."/>
            <person name="Sullivan S.A."/>
            <person name="Tapia R."/>
            <person name="Thompson L.S."/>
            <person name="Watkins K.L."/>
            <person name="Yang Q."/>
            <person name="Yu C."/>
            <person name="Zafar N."/>
            <person name="Zhou L."/>
            <person name="Kuske C.R."/>
        </authorList>
    </citation>
    <scope>NUCLEOTIDE SEQUENCE [LARGE SCALE GENOMIC DNA]</scope>
    <source>
        <strain evidence="1 2">Ellin345</strain>
    </source>
</reference>
<dbReference type="HOGENOM" id="CLU_065853_0_1_0"/>
<dbReference type="KEGG" id="aba:Acid345_3641"/>
<dbReference type="AlphaFoldDB" id="Q1IKF8"/>
<accession>Q1IKF8</accession>
<dbReference type="Proteomes" id="UP000002432">
    <property type="component" value="Chromosome"/>
</dbReference>
<dbReference type="InterPro" id="IPR012349">
    <property type="entry name" value="Split_barrel_FMN-bd"/>
</dbReference>
<dbReference type="PANTHER" id="PTHR35802">
    <property type="entry name" value="PROTEASE SYNTHASE AND SPORULATION PROTEIN PAI 2"/>
    <property type="match status" value="1"/>
</dbReference>
<protein>
    <submittedName>
        <fullName evidence="1">Negative transcriptional regulator</fullName>
    </submittedName>
</protein>
<dbReference type="RefSeq" id="WP_011524441.1">
    <property type="nucleotide sequence ID" value="NC_008009.1"/>
</dbReference>
<evidence type="ECO:0000313" key="2">
    <source>
        <dbReference type="Proteomes" id="UP000002432"/>
    </source>
</evidence>
<sequence length="210" mass="23505">MFIRERYAASQEDILATIRQYPLATLVSQDARGFTANHLPLVIDPARGPHGTLIGHFTRQNPQHAALRADSRVMAVFNGPAGYVSSSWYSTGRDMAPTWNYAAVHCHGTLTLASSEEQTVAALRALLNHVEQNMPNAWRMEELGPDGLERRLPHIIGFEIAIERIEAKLQMSQYERPKDTAEAIDVLRAQGQEDLADTMQRCNFGQKHSQ</sequence>
<gene>
    <name evidence="1" type="ordered locus">Acid345_3641</name>
</gene>
<dbReference type="SUPFAM" id="SSF50475">
    <property type="entry name" value="FMN-binding split barrel"/>
    <property type="match status" value="1"/>
</dbReference>
<dbReference type="PANTHER" id="PTHR35802:SF1">
    <property type="entry name" value="PROTEASE SYNTHASE AND SPORULATION PROTEIN PAI 2"/>
    <property type="match status" value="1"/>
</dbReference>
<dbReference type="InterPro" id="IPR007396">
    <property type="entry name" value="TR_PAI2-type"/>
</dbReference>
<dbReference type="Gene3D" id="2.30.110.10">
    <property type="entry name" value="Electron Transport, Fmn-binding Protein, Chain A"/>
    <property type="match status" value="1"/>
</dbReference>